<gene>
    <name evidence="2" type="ORF">SAMN04487772_10236</name>
</gene>
<dbReference type="Pfam" id="PF04233">
    <property type="entry name" value="Phage_Mu_F"/>
    <property type="match status" value="1"/>
</dbReference>
<name>A0A1H9YIH2_9FIRM</name>
<dbReference type="InterPro" id="IPR006528">
    <property type="entry name" value="Phage_head_morphogenesis_dom"/>
</dbReference>
<evidence type="ECO:0000313" key="2">
    <source>
        <dbReference type="EMBL" id="SES68861.1"/>
    </source>
</evidence>
<organism evidence="2 3">
    <name type="scientific">[Clostridium] polysaccharolyticum</name>
    <dbReference type="NCBI Taxonomy" id="29364"/>
    <lineage>
        <taxon>Bacteria</taxon>
        <taxon>Bacillati</taxon>
        <taxon>Bacillota</taxon>
        <taxon>Clostridia</taxon>
        <taxon>Lachnospirales</taxon>
        <taxon>Lachnospiraceae</taxon>
    </lineage>
</organism>
<feature type="domain" description="Phage head morphogenesis" evidence="1">
    <location>
        <begin position="199"/>
        <end position="304"/>
    </location>
</feature>
<dbReference type="STRING" id="29364.SAMN04487772_10236"/>
<proteinExistence type="predicted"/>
<accession>A0A1H9YIH2</accession>
<dbReference type="EMBL" id="FOHN01000002">
    <property type="protein sequence ID" value="SES68861.1"/>
    <property type="molecule type" value="Genomic_DNA"/>
</dbReference>
<protein>
    <submittedName>
        <fullName evidence="2">Phage putative head morphogenesis protein, SPP1 gp7 family</fullName>
    </submittedName>
</protein>
<dbReference type="AlphaFoldDB" id="A0A1H9YIH2"/>
<dbReference type="OrthoDB" id="9765386at2"/>
<dbReference type="NCBIfam" id="TIGR01641">
    <property type="entry name" value="phageSPP1_gp7"/>
    <property type="match status" value="1"/>
</dbReference>
<sequence>MSKESAYWKERFVQLENDSYVNSQKYYNDLQEIFRRAKNDITMDIEKWYMRLADNNDISLYAARKLLKKNELEEFKWDVDRYIQAGEDNAVDGAWMKQLENASARHHISYLEASKIAIEQHCELLSTLYEGGVTDFLKQSYSEAYYKSVFEIQKGAGIGFEFTKIDPNKVDLLIHKPWAVDGKNFSDRIWSNKTKLINELQNQLTQNYILGREPGKAIDAISKKLDVSKKNAGRLVMTESAFFSSVAQKDCFSDLGVEQFEVVATLDSHTSDICQSMDGQHFPMSQWQVGVTAPPFHVWCRSTTVPFFDDEFDLVGTRAAKGSDGKTYEVHSNMKYKEWKEKFLKEG</sequence>
<reference evidence="2 3" key="1">
    <citation type="submission" date="2016-10" db="EMBL/GenBank/DDBJ databases">
        <authorList>
            <person name="de Groot N.N."/>
        </authorList>
    </citation>
    <scope>NUCLEOTIDE SEQUENCE [LARGE SCALE GENOMIC DNA]</scope>
    <source>
        <strain evidence="2 3">DSM 1801</strain>
    </source>
</reference>
<dbReference type="RefSeq" id="WP_092475358.1">
    <property type="nucleotide sequence ID" value="NZ_FOHN01000002.1"/>
</dbReference>
<evidence type="ECO:0000259" key="1">
    <source>
        <dbReference type="Pfam" id="PF04233"/>
    </source>
</evidence>
<keyword evidence="3" id="KW-1185">Reference proteome</keyword>
<dbReference type="Proteomes" id="UP000199800">
    <property type="component" value="Unassembled WGS sequence"/>
</dbReference>
<evidence type="ECO:0000313" key="3">
    <source>
        <dbReference type="Proteomes" id="UP000199800"/>
    </source>
</evidence>